<protein>
    <submittedName>
        <fullName evidence="5">Uncharacterized protein</fullName>
    </submittedName>
</protein>
<evidence type="ECO:0000313" key="6">
    <source>
        <dbReference type="Proteomes" id="UP000886998"/>
    </source>
</evidence>
<comment type="similarity">
    <text evidence="1">Belongs to the monovalent cation:proton antiporter 1 (CPA1) transporter (TC 2.A.36) family.</text>
</comment>
<keyword evidence="6" id="KW-1185">Reference proteome</keyword>
<comment type="caution">
    <text evidence="5">The sequence shown here is derived from an EMBL/GenBank/DDBJ whole genome shotgun (WGS) entry which is preliminary data.</text>
</comment>
<gene>
    <name evidence="5" type="primary">SLC9B2</name>
    <name evidence="5" type="ORF">TNIN_464651</name>
</gene>
<dbReference type="GO" id="GO:0098662">
    <property type="term" value="P:inorganic cation transmembrane transport"/>
    <property type="evidence" value="ECO:0007669"/>
    <property type="project" value="TreeGrafter"/>
</dbReference>
<feature type="transmembrane region" description="Helical" evidence="3">
    <location>
        <begin position="65"/>
        <end position="90"/>
    </location>
</feature>
<keyword evidence="3" id="KW-0812">Transmembrane</keyword>
<keyword evidence="4" id="KW-0732">Signal</keyword>
<keyword evidence="3" id="KW-0472">Membrane</keyword>
<dbReference type="PANTHER" id="PTHR31102">
    <property type="match status" value="1"/>
</dbReference>
<dbReference type="Proteomes" id="UP000886998">
    <property type="component" value="Unassembled WGS sequence"/>
</dbReference>
<dbReference type="AlphaFoldDB" id="A0A8X6YI36"/>
<evidence type="ECO:0000256" key="3">
    <source>
        <dbReference type="SAM" id="Phobius"/>
    </source>
</evidence>
<proteinExistence type="inferred from homology"/>
<keyword evidence="3" id="KW-1133">Transmembrane helix</keyword>
<dbReference type="InterPro" id="IPR051843">
    <property type="entry name" value="CPA1_transporter"/>
</dbReference>
<feature type="chain" id="PRO_5036445997" evidence="4">
    <location>
        <begin position="19"/>
        <end position="153"/>
    </location>
</feature>
<sequence length="153" mass="16342">MFIGIAMRMLSCLLAALSAGLKLKEQIFVTFAGLPKATVQAAIGPVALSLARKLKLGPEIEEYGIMILTAAVLSILITAPLGATAIALLAPRLLERDGSVREKPKREIAETMIPMYDNNSTYHSYGTKDDGKPPPSISNENAQANSVYSIAKL</sequence>
<organism evidence="5 6">
    <name type="scientific">Trichonephila inaurata madagascariensis</name>
    <dbReference type="NCBI Taxonomy" id="2747483"/>
    <lineage>
        <taxon>Eukaryota</taxon>
        <taxon>Metazoa</taxon>
        <taxon>Ecdysozoa</taxon>
        <taxon>Arthropoda</taxon>
        <taxon>Chelicerata</taxon>
        <taxon>Arachnida</taxon>
        <taxon>Araneae</taxon>
        <taxon>Araneomorphae</taxon>
        <taxon>Entelegynae</taxon>
        <taxon>Araneoidea</taxon>
        <taxon>Nephilidae</taxon>
        <taxon>Trichonephila</taxon>
        <taxon>Trichonephila inaurata</taxon>
    </lineage>
</organism>
<evidence type="ECO:0000313" key="5">
    <source>
        <dbReference type="EMBL" id="GFY73360.1"/>
    </source>
</evidence>
<evidence type="ECO:0000256" key="2">
    <source>
        <dbReference type="SAM" id="MobiDB-lite"/>
    </source>
</evidence>
<evidence type="ECO:0000256" key="4">
    <source>
        <dbReference type="SAM" id="SignalP"/>
    </source>
</evidence>
<reference evidence="5" key="1">
    <citation type="submission" date="2020-08" db="EMBL/GenBank/DDBJ databases">
        <title>Multicomponent nature underlies the extraordinary mechanical properties of spider dragline silk.</title>
        <authorList>
            <person name="Kono N."/>
            <person name="Nakamura H."/>
            <person name="Mori M."/>
            <person name="Yoshida Y."/>
            <person name="Ohtoshi R."/>
            <person name="Malay A.D."/>
            <person name="Moran D.A.P."/>
            <person name="Tomita M."/>
            <person name="Numata K."/>
            <person name="Arakawa K."/>
        </authorList>
    </citation>
    <scope>NUCLEOTIDE SEQUENCE</scope>
</reference>
<feature type="region of interest" description="Disordered" evidence="2">
    <location>
        <begin position="123"/>
        <end position="153"/>
    </location>
</feature>
<feature type="compositionally biased region" description="Polar residues" evidence="2">
    <location>
        <begin position="137"/>
        <end position="153"/>
    </location>
</feature>
<dbReference type="EMBL" id="BMAV01020010">
    <property type="protein sequence ID" value="GFY73360.1"/>
    <property type="molecule type" value="Genomic_DNA"/>
</dbReference>
<evidence type="ECO:0000256" key="1">
    <source>
        <dbReference type="ARBA" id="ARBA00007367"/>
    </source>
</evidence>
<dbReference type="OrthoDB" id="423807at2759"/>
<feature type="signal peptide" evidence="4">
    <location>
        <begin position="1"/>
        <end position="18"/>
    </location>
</feature>
<name>A0A8X6YI36_9ARAC</name>
<accession>A0A8X6YI36</accession>
<dbReference type="PANTHER" id="PTHR31102:SF1">
    <property type="entry name" value="CATION_H+ EXCHANGER DOMAIN-CONTAINING PROTEIN"/>
    <property type="match status" value="1"/>
</dbReference>